<dbReference type="GO" id="GO:0005524">
    <property type="term" value="F:ATP binding"/>
    <property type="evidence" value="ECO:0007669"/>
    <property type="project" value="InterPro"/>
</dbReference>
<dbReference type="Gene3D" id="3.30.930.10">
    <property type="entry name" value="Bira Bifunctional Protein, Domain 2"/>
    <property type="match status" value="1"/>
</dbReference>
<proteinExistence type="inferred from homology"/>
<dbReference type="SUPFAM" id="SSF55681">
    <property type="entry name" value="Class II aaRS and biotin synthetases"/>
    <property type="match status" value="1"/>
</dbReference>
<feature type="non-terminal residue" evidence="3">
    <location>
        <position position="257"/>
    </location>
</feature>
<dbReference type="InterPro" id="IPR006195">
    <property type="entry name" value="aa-tRNA-synth_II"/>
</dbReference>
<dbReference type="CDD" id="cd00773">
    <property type="entry name" value="HisRS-like_core"/>
    <property type="match status" value="1"/>
</dbReference>
<dbReference type="EMBL" id="BARS01036535">
    <property type="protein sequence ID" value="GAG16158.1"/>
    <property type="molecule type" value="Genomic_DNA"/>
</dbReference>
<name>X0VUN0_9ZZZZ</name>
<dbReference type="GO" id="GO:0005737">
    <property type="term" value="C:cytoplasm"/>
    <property type="evidence" value="ECO:0007669"/>
    <property type="project" value="InterPro"/>
</dbReference>
<sequence>TDIVEKEMYTFEDRGGNKVTLLPEGTASICRAYVEHGLHNLSQPLKLYYMVSIFRYERPQAGRYRQHHQFGYEAIGDDDPALDAEVIDMAWQFFRSLGLYRLSLSLNSIGCKTCRPAYLTALKDYYANYADRLCSDCKTRLMRNPLRLLDCKKPSCQPIADSAPRSIDYLCSQCDEHFKQLKKYLGLLELPFEVNHRLVRGLDYYTRTVFEIQPEAAGAQSTLGGGGRYDDLIEELGGKPTPAIGFAAGIERIILNL</sequence>
<feature type="non-terminal residue" evidence="3">
    <location>
        <position position="1"/>
    </location>
</feature>
<dbReference type="InterPro" id="IPR004516">
    <property type="entry name" value="HisRS/HisZ"/>
</dbReference>
<dbReference type="GO" id="GO:0004821">
    <property type="term" value="F:histidine-tRNA ligase activity"/>
    <property type="evidence" value="ECO:0007669"/>
    <property type="project" value="InterPro"/>
</dbReference>
<dbReference type="PROSITE" id="PS50862">
    <property type="entry name" value="AA_TRNA_LIGASE_II"/>
    <property type="match status" value="1"/>
</dbReference>
<dbReference type="AlphaFoldDB" id="X0VUN0"/>
<dbReference type="PANTHER" id="PTHR43707:SF1">
    <property type="entry name" value="HISTIDINE--TRNA LIGASE, MITOCHONDRIAL-RELATED"/>
    <property type="match status" value="1"/>
</dbReference>
<gene>
    <name evidence="3" type="ORF">S01H1_56141</name>
</gene>
<dbReference type="InterPro" id="IPR015807">
    <property type="entry name" value="His-tRNA-ligase"/>
</dbReference>
<protein>
    <recommendedName>
        <fullName evidence="2">Aminoacyl-transfer RNA synthetases class-II family profile domain-containing protein</fullName>
    </recommendedName>
</protein>
<organism evidence="3">
    <name type="scientific">marine sediment metagenome</name>
    <dbReference type="NCBI Taxonomy" id="412755"/>
    <lineage>
        <taxon>unclassified sequences</taxon>
        <taxon>metagenomes</taxon>
        <taxon>ecological metagenomes</taxon>
    </lineage>
</organism>
<evidence type="ECO:0000313" key="3">
    <source>
        <dbReference type="EMBL" id="GAG16158.1"/>
    </source>
</evidence>
<reference evidence="3" key="1">
    <citation type="journal article" date="2014" name="Front. Microbiol.">
        <title>High frequency of phylogenetically diverse reductive dehalogenase-homologous genes in deep subseafloor sedimentary metagenomes.</title>
        <authorList>
            <person name="Kawai M."/>
            <person name="Futagami T."/>
            <person name="Toyoda A."/>
            <person name="Takaki Y."/>
            <person name="Nishi S."/>
            <person name="Hori S."/>
            <person name="Arai W."/>
            <person name="Tsubouchi T."/>
            <person name="Morono Y."/>
            <person name="Uchiyama I."/>
            <person name="Ito T."/>
            <person name="Fujiyama A."/>
            <person name="Inagaki F."/>
            <person name="Takami H."/>
        </authorList>
    </citation>
    <scope>NUCLEOTIDE SEQUENCE</scope>
    <source>
        <strain evidence="3">Expedition CK06-06</strain>
    </source>
</reference>
<dbReference type="Pfam" id="PF13393">
    <property type="entry name" value="tRNA-synt_His"/>
    <property type="match status" value="2"/>
</dbReference>
<dbReference type="PANTHER" id="PTHR43707">
    <property type="entry name" value="HISTIDYL-TRNA SYNTHETASE"/>
    <property type="match status" value="1"/>
</dbReference>
<comment type="similarity">
    <text evidence="1">Belongs to the class-II aminoacyl-tRNA synthetase family.</text>
</comment>
<feature type="domain" description="Aminoacyl-transfer RNA synthetases class-II family profile" evidence="2">
    <location>
        <begin position="1"/>
        <end position="257"/>
    </location>
</feature>
<dbReference type="InterPro" id="IPR045864">
    <property type="entry name" value="aa-tRNA-synth_II/BPL/LPL"/>
</dbReference>
<dbReference type="GO" id="GO:0006427">
    <property type="term" value="P:histidyl-tRNA aminoacylation"/>
    <property type="evidence" value="ECO:0007669"/>
    <property type="project" value="InterPro"/>
</dbReference>
<comment type="caution">
    <text evidence="3">The sequence shown here is derived from an EMBL/GenBank/DDBJ whole genome shotgun (WGS) entry which is preliminary data.</text>
</comment>
<dbReference type="InterPro" id="IPR041715">
    <property type="entry name" value="HisRS-like_core"/>
</dbReference>
<accession>X0VUN0</accession>
<dbReference type="NCBIfam" id="TIGR00442">
    <property type="entry name" value="hisS"/>
    <property type="match status" value="1"/>
</dbReference>
<evidence type="ECO:0000259" key="2">
    <source>
        <dbReference type="PROSITE" id="PS50862"/>
    </source>
</evidence>
<evidence type="ECO:0000256" key="1">
    <source>
        <dbReference type="ARBA" id="ARBA00008226"/>
    </source>
</evidence>